<organism evidence="2 3">
    <name type="scientific">Iris pallida</name>
    <name type="common">Sweet iris</name>
    <dbReference type="NCBI Taxonomy" id="29817"/>
    <lineage>
        <taxon>Eukaryota</taxon>
        <taxon>Viridiplantae</taxon>
        <taxon>Streptophyta</taxon>
        <taxon>Embryophyta</taxon>
        <taxon>Tracheophyta</taxon>
        <taxon>Spermatophyta</taxon>
        <taxon>Magnoliopsida</taxon>
        <taxon>Liliopsida</taxon>
        <taxon>Asparagales</taxon>
        <taxon>Iridaceae</taxon>
        <taxon>Iridoideae</taxon>
        <taxon>Irideae</taxon>
        <taxon>Iris</taxon>
    </lineage>
</organism>
<evidence type="ECO:0000313" key="2">
    <source>
        <dbReference type="EMBL" id="KAJ6816707.1"/>
    </source>
</evidence>
<dbReference type="PANTHER" id="PTHR34460">
    <property type="entry name" value="VITELLOGENIN-LIKE PROTEIN"/>
    <property type="match status" value="1"/>
</dbReference>
<feature type="region of interest" description="Disordered" evidence="1">
    <location>
        <begin position="139"/>
        <end position="167"/>
    </location>
</feature>
<gene>
    <name evidence="2" type="ORF">M6B38_415395</name>
</gene>
<proteinExistence type="predicted"/>
<feature type="compositionally biased region" description="Low complexity" evidence="1">
    <location>
        <begin position="309"/>
        <end position="333"/>
    </location>
</feature>
<protein>
    <submittedName>
        <fullName evidence="2">Uncharacterized protein</fullName>
    </submittedName>
</protein>
<keyword evidence="3" id="KW-1185">Reference proteome</keyword>
<accession>A0AAX6FJW6</accession>
<feature type="region of interest" description="Disordered" evidence="1">
    <location>
        <begin position="1"/>
        <end position="22"/>
    </location>
</feature>
<name>A0AAX6FJW6_IRIPA</name>
<dbReference type="EMBL" id="JANAVB010028196">
    <property type="protein sequence ID" value="KAJ6816707.1"/>
    <property type="molecule type" value="Genomic_DNA"/>
</dbReference>
<dbReference type="AlphaFoldDB" id="A0AAX6FJW6"/>
<reference evidence="2" key="2">
    <citation type="submission" date="2023-04" db="EMBL/GenBank/DDBJ databases">
        <authorList>
            <person name="Bruccoleri R.E."/>
            <person name="Oakeley E.J."/>
            <person name="Faust A.-M."/>
            <person name="Dessus-Babus S."/>
            <person name="Altorfer M."/>
            <person name="Burckhardt D."/>
            <person name="Oertli M."/>
            <person name="Naumann U."/>
            <person name="Petersen F."/>
            <person name="Wong J."/>
        </authorList>
    </citation>
    <scope>NUCLEOTIDE SEQUENCE</scope>
    <source>
        <strain evidence="2">GSM-AAB239-AS_SAM_17_03QT</strain>
        <tissue evidence="2">Leaf</tissue>
    </source>
</reference>
<feature type="compositionally biased region" description="Low complexity" evidence="1">
    <location>
        <begin position="155"/>
        <end position="167"/>
    </location>
</feature>
<evidence type="ECO:0000313" key="3">
    <source>
        <dbReference type="Proteomes" id="UP001140949"/>
    </source>
</evidence>
<feature type="compositionally biased region" description="Low complexity" evidence="1">
    <location>
        <begin position="9"/>
        <end position="19"/>
    </location>
</feature>
<reference evidence="2" key="1">
    <citation type="journal article" date="2023" name="GigaByte">
        <title>Genome assembly of the bearded iris, Iris pallida Lam.</title>
        <authorList>
            <person name="Bruccoleri R.E."/>
            <person name="Oakeley E.J."/>
            <person name="Faust A.M.E."/>
            <person name="Altorfer M."/>
            <person name="Dessus-Babus S."/>
            <person name="Burckhardt D."/>
            <person name="Oertli M."/>
            <person name="Naumann U."/>
            <person name="Petersen F."/>
            <person name="Wong J."/>
        </authorList>
    </citation>
    <scope>NUCLEOTIDE SEQUENCE</scope>
    <source>
        <strain evidence="2">GSM-AAB239-AS_SAM_17_03QT</strain>
    </source>
</reference>
<evidence type="ECO:0000256" key="1">
    <source>
        <dbReference type="SAM" id="MobiDB-lite"/>
    </source>
</evidence>
<dbReference type="PANTHER" id="PTHR34460:SF2">
    <property type="entry name" value="OS04G0405500 PROTEIN"/>
    <property type="match status" value="1"/>
</dbReference>
<feature type="region of interest" description="Disordered" evidence="1">
    <location>
        <begin position="295"/>
        <end position="340"/>
    </location>
</feature>
<comment type="caution">
    <text evidence="2">The sequence shown here is derived from an EMBL/GenBank/DDBJ whole genome shotgun (WGS) entry which is preliminary data.</text>
</comment>
<dbReference type="Proteomes" id="UP001140949">
    <property type="component" value="Unassembled WGS sequence"/>
</dbReference>
<sequence>MEEEKAAVEDAVAGAAAADAGDDLGEGMQCSEHPYRTNPGGICAFCLQEKLGNLLSAAAPNSFFTTTTLANPSSSAAAGSATTVSAAASAAADVLLLKASNSVAPRPLGDVGAVADSPRKKKHFWSFLYHSSSSSSSTAIAKINQQQQESADAESSTGGSQASSSSFGRKVARSRSVGCGSRSFSGDFLERISTGFGDCTLRRVESQREARKRPDGKVATCSAREGRMKERARCGGIFRGLGMSSAASYWLSSSAAAAAAADDESSRMPPSRTSHRNRNWGWAFASPMRAFKPVSAASKPHRPANSVAGINISTGSSSSSNISNGNPPSSLPVVGGGGGL</sequence>